<gene>
    <name evidence="5" type="ORF">P5673_010781</name>
</gene>
<evidence type="ECO:0000313" key="6">
    <source>
        <dbReference type="Proteomes" id="UP001249851"/>
    </source>
</evidence>
<dbReference type="SUPFAM" id="SSF48371">
    <property type="entry name" value="ARM repeat"/>
    <property type="match status" value="1"/>
</dbReference>
<dbReference type="InterPro" id="IPR011989">
    <property type="entry name" value="ARM-like"/>
</dbReference>
<reference evidence="5" key="1">
    <citation type="journal article" date="2023" name="G3 (Bethesda)">
        <title>Whole genome assembly and annotation of the endangered Caribbean coral Acropora cervicornis.</title>
        <authorList>
            <person name="Selwyn J.D."/>
            <person name="Vollmer S.V."/>
        </authorList>
    </citation>
    <scope>NUCLEOTIDE SEQUENCE</scope>
    <source>
        <strain evidence="5">K2</strain>
    </source>
</reference>
<organism evidence="5 6">
    <name type="scientific">Acropora cervicornis</name>
    <name type="common">Staghorn coral</name>
    <dbReference type="NCBI Taxonomy" id="6130"/>
    <lineage>
        <taxon>Eukaryota</taxon>
        <taxon>Metazoa</taxon>
        <taxon>Cnidaria</taxon>
        <taxon>Anthozoa</taxon>
        <taxon>Hexacorallia</taxon>
        <taxon>Scleractinia</taxon>
        <taxon>Astrocoeniina</taxon>
        <taxon>Acroporidae</taxon>
        <taxon>Acropora</taxon>
    </lineage>
</organism>
<comment type="caution">
    <text evidence="5">The sequence shown here is derived from an EMBL/GenBank/DDBJ whole genome shotgun (WGS) entry which is preliminary data.</text>
</comment>
<evidence type="ECO:0000256" key="4">
    <source>
        <dbReference type="SAM" id="MobiDB-lite"/>
    </source>
</evidence>
<accession>A0AAD9V8Z7</accession>
<dbReference type="Proteomes" id="UP001249851">
    <property type="component" value="Unassembled WGS sequence"/>
</dbReference>
<evidence type="ECO:0000256" key="1">
    <source>
        <dbReference type="ARBA" id="ARBA00004123"/>
    </source>
</evidence>
<sequence>MTLLLRTLPNFPNGSELSCVTMEDRNPSPPVFSAEEIELIQYDNIGETVFSKKWVLSTLMKLVESVQVNIESSEGVPNDEERQPQGEGEDPQDLDDAFERELCELWDMSMNADVASFLQEMETTDVLLDAVLKSQNVRVTEICVGILANMACNYEVCAKMISNRELMDIIPALLEEPDAPVLVEATRTEQLHIVETLLHILQMVSTVEKGVQGLVSCVSVVPLLCHFIAECGHDEGGIIVGREVSLTESFSVMNVILLADPITVLTAMEKDPRIMKVLLGLLGYSCKIHRKLSKSNGERLSLSEGDEHKFDRSFSSEEAQTEFDPKNLPSKGHSSNSEEKLSISRTKAEEKPGGETDVSSTDQSGVENNIPVEPGEPKTCFPKGESSSKDVLTDQGGTDKVSVSAVHHQYFEVATCFLKDIISESAKVILTSRA</sequence>
<proteinExistence type="inferred from homology"/>
<name>A0AAD9V8Z7_ACRCE</name>
<feature type="region of interest" description="Disordered" evidence="4">
    <location>
        <begin position="297"/>
        <end position="395"/>
    </location>
</feature>
<keyword evidence="6" id="KW-1185">Reference proteome</keyword>
<comment type="subcellular location">
    <subcellularLocation>
        <location evidence="1">Nucleus</location>
    </subcellularLocation>
</comment>
<dbReference type="GO" id="GO:0005634">
    <property type="term" value="C:nucleus"/>
    <property type="evidence" value="ECO:0007669"/>
    <property type="project" value="UniProtKB-SubCell"/>
</dbReference>
<evidence type="ECO:0000313" key="5">
    <source>
        <dbReference type="EMBL" id="KAK2565639.1"/>
    </source>
</evidence>
<feature type="compositionally biased region" description="Basic and acidic residues" evidence="4">
    <location>
        <begin position="336"/>
        <end position="354"/>
    </location>
</feature>
<dbReference type="InterPro" id="IPR052464">
    <property type="entry name" value="Synovial_Prolif_Regulator"/>
</dbReference>
<evidence type="ECO:0000256" key="2">
    <source>
        <dbReference type="ARBA" id="ARBA00023242"/>
    </source>
</evidence>
<evidence type="ECO:0000256" key="3">
    <source>
        <dbReference type="ARBA" id="ARBA00038401"/>
    </source>
</evidence>
<feature type="region of interest" description="Disordered" evidence="4">
    <location>
        <begin position="71"/>
        <end position="94"/>
    </location>
</feature>
<dbReference type="PANTHER" id="PTHR23424:SF23">
    <property type="entry name" value="PROTEIN SAAL1"/>
    <property type="match status" value="1"/>
</dbReference>
<feature type="compositionally biased region" description="Polar residues" evidence="4">
    <location>
        <begin position="357"/>
        <end position="367"/>
    </location>
</feature>
<comment type="similarity">
    <text evidence="3">Belongs to the SAAL1 family.</text>
</comment>
<dbReference type="PANTHER" id="PTHR23424">
    <property type="entry name" value="SERUM AMYLOID A"/>
    <property type="match status" value="1"/>
</dbReference>
<dbReference type="InterPro" id="IPR016024">
    <property type="entry name" value="ARM-type_fold"/>
</dbReference>
<feature type="compositionally biased region" description="Basic and acidic residues" evidence="4">
    <location>
        <begin position="305"/>
        <end position="315"/>
    </location>
</feature>
<dbReference type="EMBL" id="JARQWQ010000019">
    <property type="protein sequence ID" value="KAK2565639.1"/>
    <property type="molecule type" value="Genomic_DNA"/>
</dbReference>
<dbReference type="AlphaFoldDB" id="A0AAD9V8Z7"/>
<reference evidence="5" key="2">
    <citation type="journal article" date="2023" name="Science">
        <title>Genomic signatures of disease resistance in endangered staghorn corals.</title>
        <authorList>
            <person name="Vollmer S.V."/>
            <person name="Selwyn J.D."/>
            <person name="Despard B.A."/>
            <person name="Roesel C.L."/>
        </authorList>
    </citation>
    <scope>NUCLEOTIDE SEQUENCE</scope>
    <source>
        <strain evidence="5">K2</strain>
    </source>
</reference>
<keyword evidence="2" id="KW-0539">Nucleus</keyword>
<protein>
    <submittedName>
        <fullName evidence="5">Protein saal1</fullName>
    </submittedName>
</protein>
<dbReference type="Gene3D" id="1.25.10.10">
    <property type="entry name" value="Leucine-rich Repeat Variant"/>
    <property type="match status" value="1"/>
</dbReference>